<comment type="caution">
    <text evidence="12">The sequence shown here is derived from an EMBL/GenBank/DDBJ whole genome shotgun (WGS) entry which is preliminary data.</text>
</comment>
<evidence type="ECO:0000256" key="8">
    <source>
        <dbReference type="ARBA" id="ARBA00023304"/>
    </source>
</evidence>
<dbReference type="PANTHER" id="PTHR42743:SF11">
    <property type="entry name" value="AMINODEOXYCHORISMATE LYASE"/>
    <property type="match status" value="1"/>
</dbReference>
<evidence type="ECO:0000256" key="9">
    <source>
        <dbReference type="ARBA" id="ARBA00048212"/>
    </source>
</evidence>
<dbReference type="OrthoDB" id="9805628at2"/>
<comment type="catalytic activity">
    <reaction evidence="9">
        <text>L-valine + 2-oxoglutarate = 3-methyl-2-oxobutanoate + L-glutamate</text>
        <dbReference type="Rhea" id="RHEA:24813"/>
        <dbReference type="ChEBI" id="CHEBI:11851"/>
        <dbReference type="ChEBI" id="CHEBI:16810"/>
        <dbReference type="ChEBI" id="CHEBI:29985"/>
        <dbReference type="ChEBI" id="CHEBI:57762"/>
        <dbReference type="EC" id="2.6.1.42"/>
    </reaction>
</comment>
<comment type="pathway">
    <text evidence="4">Amino-acid biosynthesis; L-leucine biosynthesis; L-leucine from 3-methyl-2-oxobutanoate: step 4/4.</text>
</comment>
<reference evidence="12 13" key="1">
    <citation type="submission" date="2018-08" db="EMBL/GenBank/DDBJ databases">
        <title>Genomic Encyclopedia of Type Strains, Phase IV (KMG-IV): sequencing the most valuable type-strain genomes for metagenomic binning, comparative biology and taxonomic classification.</title>
        <authorList>
            <person name="Goeker M."/>
        </authorList>
    </citation>
    <scope>NUCLEOTIDE SEQUENCE [LARGE SCALE GENOMIC DNA]</scope>
    <source>
        <strain evidence="12 13">BW863</strain>
    </source>
</reference>
<dbReference type="Gene3D" id="3.30.470.10">
    <property type="match status" value="1"/>
</dbReference>
<dbReference type="PANTHER" id="PTHR42743">
    <property type="entry name" value="AMINO-ACID AMINOTRANSFERASE"/>
    <property type="match status" value="1"/>
</dbReference>
<keyword evidence="12" id="KW-0032">Aminotransferase</keyword>
<dbReference type="EMBL" id="QUMO01000002">
    <property type="protein sequence ID" value="REF87721.1"/>
    <property type="molecule type" value="Genomic_DNA"/>
</dbReference>
<comment type="pathway">
    <text evidence="3">Amino-acid biosynthesis; L-valine biosynthesis; L-valine from pyruvate: step 4/4.</text>
</comment>
<dbReference type="AlphaFoldDB" id="A0A3D9YYI6"/>
<dbReference type="GO" id="GO:0004084">
    <property type="term" value="F:branched-chain-amino-acid transaminase activity"/>
    <property type="evidence" value="ECO:0007669"/>
    <property type="project" value="UniProtKB-EC"/>
</dbReference>
<evidence type="ECO:0000256" key="4">
    <source>
        <dbReference type="ARBA" id="ARBA00005072"/>
    </source>
</evidence>
<comment type="similarity">
    <text evidence="5">Belongs to the class-IV pyridoxal-phosphate-dependent aminotransferase family.</text>
</comment>
<proteinExistence type="inferred from homology"/>
<dbReference type="Pfam" id="PF01063">
    <property type="entry name" value="Aminotran_4"/>
    <property type="match status" value="1"/>
</dbReference>
<dbReference type="InterPro" id="IPR050571">
    <property type="entry name" value="Class-IV_PLP-Dep_Aminotrnsfr"/>
</dbReference>
<evidence type="ECO:0000313" key="12">
    <source>
        <dbReference type="EMBL" id="REF87721.1"/>
    </source>
</evidence>
<dbReference type="Proteomes" id="UP000256900">
    <property type="component" value="Unassembled WGS sequence"/>
</dbReference>
<evidence type="ECO:0000313" key="13">
    <source>
        <dbReference type="Proteomes" id="UP000256900"/>
    </source>
</evidence>
<evidence type="ECO:0000256" key="1">
    <source>
        <dbReference type="ARBA" id="ARBA00003109"/>
    </source>
</evidence>
<evidence type="ECO:0000256" key="2">
    <source>
        <dbReference type="ARBA" id="ARBA00004824"/>
    </source>
</evidence>
<keyword evidence="12" id="KW-0808">Transferase</keyword>
<accession>A0A3D9YYI6</accession>
<dbReference type="SUPFAM" id="SSF56752">
    <property type="entry name" value="D-aminoacid aminotransferase-like PLP-dependent enzymes"/>
    <property type="match status" value="1"/>
</dbReference>
<comment type="pathway">
    <text evidence="2">Amino-acid biosynthesis; L-isoleucine biosynthesis; L-isoleucine from 2-oxobutanoate: step 4/4.</text>
</comment>
<protein>
    <recommendedName>
        <fullName evidence="7">Probable branched-chain-amino-acid aminotransferase</fullName>
        <ecNumber evidence="6">2.6.1.42</ecNumber>
    </recommendedName>
</protein>
<evidence type="ECO:0000256" key="10">
    <source>
        <dbReference type="ARBA" id="ARBA00048798"/>
    </source>
</evidence>
<name>A0A3D9YYI6_9HYPH</name>
<evidence type="ECO:0000256" key="6">
    <source>
        <dbReference type="ARBA" id="ARBA00013053"/>
    </source>
</evidence>
<evidence type="ECO:0000256" key="7">
    <source>
        <dbReference type="ARBA" id="ARBA00014472"/>
    </source>
</evidence>
<comment type="function">
    <text evidence="1">Acts on leucine, isoleucine and valine.</text>
</comment>
<dbReference type="EC" id="2.6.1.42" evidence="6"/>
<dbReference type="InterPro" id="IPR001544">
    <property type="entry name" value="Aminotrans_IV"/>
</dbReference>
<keyword evidence="8" id="KW-0100">Branched-chain amino acid biosynthesis</keyword>
<dbReference type="InterPro" id="IPR043132">
    <property type="entry name" value="BCAT-like_C"/>
</dbReference>
<keyword evidence="13" id="KW-1185">Reference proteome</keyword>
<comment type="catalytic activity">
    <reaction evidence="11">
        <text>L-leucine + 2-oxoglutarate = 4-methyl-2-oxopentanoate + L-glutamate</text>
        <dbReference type="Rhea" id="RHEA:18321"/>
        <dbReference type="ChEBI" id="CHEBI:16810"/>
        <dbReference type="ChEBI" id="CHEBI:17865"/>
        <dbReference type="ChEBI" id="CHEBI:29985"/>
        <dbReference type="ChEBI" id="CHEBI:57427"/>
        <dbReference type="EC" id="2.6.1.42"/>
    </reaction>
</comment>
<dbReference type="GO" id="GO:0005829">
    <property type="term" value="C:cytosol"/>
    <property type="evidence" value="ECO:0007669"/>
    <property type="project" value="TreeGrafter"/>
</dbReference>
<dbReference type="InterPro" id="IPR043131">
    <property type="entry name" value="BCAT-like_N"/>
</dbReference>
<dbReference type="InterPro" id="IPR036038">
    <property type="entry name" value="Aminotransferase-like"/>
</dbReference>
<keyword evidence="8" id="KW-0028">Amino-acid biosynthesis</keyword>
<comment type="catalytic activity">
    <reaction evidence="10">
        <text>L-isoleucine + 2-oxoglutarate = (S)-3-methyl-2-oxopentanoate + L-glutamate</text>
        <dbReference type="Rhea" id="RHEA:24801"/>
        <dbReference type="ChEBI" id="CHEBI:16810"/>
        <dbReference type="ChEBI" id="CHEBI:29985"/>
        <dbReference type="ChEBI" id="CHEBI:35146"/>
        <dbReference type="ChEBI" id="CHEBI:58045"/>
        <dbReference type="EC" id="2.6.1.42"/>
    </reaction>
</comment>
<dbReference type="Gene3D" id="3.20.10.10">
    <property type="entry name" value="D-amino Acid Aminotransferase, subunit A, domain 2"/>
    <property type="match status" value="1"/>
</dbReference>
<evidence type="ECO:0000256" key="5">
    <source>
        <dbReference type="ARBA" id="ARBA00009320"/>
    </source>
</evidence>
<dbReference type="GO" id="GO:0009082">
    <property type="term" value="P:branched-chain amino acid biosynthetic process"/>
    <property type="evidence" value="ECO:0007669"/>
    <property type="project" value="UniProtKB-KW"/>
</dbReference>
<sequence length="277" mass="29961">MFWFDGALREQSIVPFDLTDRGLTLGDGIFDTSLARNGRIFRRKSHIDRMADAAEILGIPFDESVAARALDALAESIVDGAVRLTLTRGPGPRGLLFPKQPKPVFFGVAAELGRPLFPVLKLGTTAIRRNETSPGSRIKAIPYLDSVIALEQAASRGADEVLFENTHSRVACLASANIFAVFGRQLVTPPLSDGALAGTTRAFVLSKAHGLHYDVAERSLPLEKFSRADALFATSSLRLIAPCSRLDAIAYPSEENEIVRELQAAIQEAIAAECGRF</sequence>
<evidence type="ECO:0000256" key="3">
    <source>
        <dbReference type="ARBA" id="ARBA00004931"/>
    </source>
</evidence>
<dbReference type="RefSeq" id="WP_115835891.1">
    <property type="nucleotide sequence ID" value="NZ_CP025086.1"/>
</dbReference>
<organism evidence="12 13">
    <name type="scientific">Methylovirgula ligni</name>
    <dbReference type="NCBI Taxonomy" id="569860"/>
    <lineage>
        <taxon>Bacteria</taxon>
        <taxon>Pseudomonadati</taxon>
        <taxon>Pseudomonadota</taxon>
        <taxon>Alphaproteobacteria</taxon>
        <taxon>Hyphomicrobiales</taxon>
        <taxon>Beijerinckiaceae</taxon>
        <taxon>Methylovirgula</taxon>
    </lineage>
</organism>
<evidence type="ECO:0000256" key="11">
    <source>
        <dbReference type="ARBA" id="ARBA00049229"/>
    </source>
</evidence>
<gene>
    <name evidence="12" type="ORF">DES32_1349</name>
</gene>